<proteinExistence type="predicted"/>
<dbReference type="GO" id="GO:0005930">
    <property type="term" value="C:axoneme"/>
    <property type="evidence" value="ECO:0007669"/>
    <property type="project" value="UniProtKB-SubCell"/>
</dbReference>
<evidence type="ECO:0000313" key="3">
    <source>
        <dbReference type="Proteomes" id="UP001055712"/>
    </source>
</evidence>
<dbReference type="Proteomes" id="UP001055712">
    <property type="component" value="Unassembled WGS sequence"/>
</dbReference>
<dbReference type="InterPro" id="IPR032675">
    <property type="entry name" value="LRR_dom_sf"/>
</dbReference>
<protein>
    <submittedName>
        <fullName evidence="2">Uncharacterized protein</fullName>
    </submittedName>
</protein>
<comment type="caution">
    <text evidence="2">The sequence shown here is derived from an EMBL/GenBank/DDBJ whole genome shotgun (WGS) entry which is preliminary data.</text>
</comment>
<dbReference type="Gene3D" id="3.80.10.10">
    <property type="entry name" value="Ribonuclease Inhibitor"/>
    <property type="match status" value="1"/>
</dbReference>
<dbReference type="OrthoDB" id="511408at2759"/>
<accession>A0A9D4Z2B0</accession>
<dbReference type="SUPFAM" id="SSF52058">
    <property type="entry name" value="L domain-like"/>
    <property type="match status" value="1"/>
</dbReference>
<gene>
    <name evidence="2" type="ORF">D9Q98_000814</name>
</gene>
<sequence>MCDWAALPSNLVVQIFGLAGTCRDAVSWRLACKRYSVVCGGVDVLLLKVHGEAKAAVSELDASRGDIHSTWFGLDLDFAPFELQQDRLISPFVLRQEQAALVEMVMKHLHGGIRWARLAEPASFCLPYHLHKLAAVVTLELVLSPAVEEVVFASAAFQKLRSLRSLTLQGRLPQHRRRMHRRALPHVSPSVTRLTAHSLNLTDTDWSHYRHVQSLDLSHSDVRFGPHCGSLLSNLSELVLAGACLELSSPSLFEDMASLHRLDMHGCTSSRTGSWLSRMLGSSSSDALAMPAGLLELRAMGCPVFDKCALDLGAATALRLLELSSGVQLPATLKHAPRDAVLGLDIAEEAQVVTRHGRDNVSAKACLADRLPSIRRLSGHGVGRSTLSVVGGMSQLRELCLLGGERRRIELELELSTLETLRLEGYQIIQLRLPVCLNLHTVVLSGHGVCQQLALPPSTRALVLENVMRDARCLSLATMVPWLKTAVLGMGNLPASLPATVERLAVVGEADAAALEQAYAGLQVLLPQLPNLKELRVTSGVAVLPDAVAALLPRGCQFSTAGMPREGAGVDCRGSSLHQTAQLSLCWCEALLTTEGLDMALLQNPCDSQLSRQSSRTLVC</sequence>
<name>A0A9D4Z2B0_CHLVU</name>
<dbReference type="EMBL" id="SIDB01000001">
    <property type="protein sequence ID" value="KAI3438382.1"/>
    <property type="molecule type" value="Genomic_DNA"/>
</dbReference>
<reference evidence="2" key="2">
    <citation type="submission" date="2020-11" db="EMBL/GenBank/DDBJ databases">
        <authorList>
            <person name="Cecchin M."/>
            <person name="Marcolungo L."/>
            <person name="Rossato M."/>
            <person name="Girolomoni L."/>
            <person name="Cosentino E."/>
            <person name="Cuine S."/>
            <person name="Li-Beisson Y."/>
            <person name="Delledonne M."/>
            <person name="Ballottari M."/>
        </authorList>
    </citation>
    <scope>NUCLEOTIDE SEQUENCE</scope>
    <source>
        <strain evidence="2">211/11P</strain>
        <tissue evidence="2">Whole cell</tissue>
    </source>
</reference>
<reference evidence="2" key="1">
    <citation type="journal article" date="2019" name="Plant J.">
        <title>Chlorella vulgaris genome assembly and annotation reveals the molecular basis for metabolic acclimation to high light conditions.</title>
        <authorList>
            <person name="Cecchin M."/>
            <person name="Marcolungo L."/>
            <person name="Rossato M."/>
            <person name="Girolomoni L."/>
            <person name="Cosentino E."/>
            <person name="Cuine S."/>
            <person name="Li-Beisson Y."/>
            <person name="Delledonne M."/>
            <person name="Ballottari M."/>
        </authorList>
    </citation>
    <scope>NUCLEOTIDE SEQUENCE</scope>
    <source>
        <strain evidence="2">211/11P</strain>
    </source>
</reference>
<comment type="subcellular location">
    <subcellularLocation>
        <location evidence="1">Cytoplasm</location>
        <location evidence="1">Cytoskeleton</location>
        <location evidence="1">Cilium axoneme</location>
    </subcellularLocation>
</comment>
<organism evidence="2 3">
    <name type="scientific">Chlorella vulgaris</name>
    <name type="common">Green alga</name>
    <dbReference type="NCBI Taxonomy" id="3077"/>
    <lineage>
        <taxon>Eukaryota</taxon>
        <taxon>Viridiplantae</taxon>
        <taxon>Chlorophyta</taxon>
        <taxon>core chlorophytes</taxon>
        <taxon>Trebouxiophyceae</taxon>
        <taxon>Chlorellales</taxon>
        <taxon>Chlorellaceae</taxon>
        <taxon>Chlorella clade</taxon>
        <taxon>Chlorella</taxon>
    </lineage>
</organism>
<keyword evidence="3" id="KW-1185">Reference proteome</keyword>
<dbReference type="AlphaFoldDB" id="A0A9D4Z2B0"/>
<evidence type="ECO:0000313" key="2">
    <source>
        <dbReference type="EMBL" id="KAI3438382.1"/>
    </source>
</evidence>
<evidence type="ECO:0000256" key="1">
    <source>
        <dbReference type="ARBA" id="ARBA00004430"/>
    </source>
</evidence>